<dbReference type="Proteomes" id="UP000037660">
    <property type="component" value="Unassembled WGS sequence"/>
</dbReference>
<dbReference type="Pfam" id="PF20434">
    <property type="entry name" value="BD-FAE"/>
    <property type="match status" value="1"/>
</dbReference>
<dbReference type="RefSeq" id="WP_054020823.1">
    <property type="nucleotide sequence ID" value="NZ_BBYR01000039.1"/>
</dbReference>
<protein>
    <submittedName>
        <fullName evidence="2">Esterase/lipase</fullName>
    </submittedName>
</protein>
<dbReference type="SUPFAM" id="SSF53474">
    <property type="entry name" value="alpha/beta-Hydrolases"/>
    <property type="match status" value="1"/>
</dbReference>
<reference evidence="3" key="1">
    <citation type="submission" date="2015-07" db="EMBL/GenBank/DDBJ databases">
        <title>Discovery of a poly(ethylene terephthalate assimilation.</title>
        <authorList>
            <person name="Yoshida S."/>
            <person name="Hiraga K."/>
            <person name="Takehana T."/>
            <person name="Taniguchi I."/>
            <person name="Yamaji H."/>
            <person name="Maeda Y."/>
            <person name="Toyohara K."/>
            <person name="Miyamoto K."/>
            <person name="Kimura Y."/>
            <person name="Oda K."/>
        </authorList>
    </citation>
    <scope>NUCLEOTIDE SEQUENCE [LARGE SCALE GENOMIC DNA]</scope>
    <source>
        <strain evidence="3">NBRC 110686 / TISTR 2288 / 201-F6</strain>
    </source>
</reference>
<dbReference type="EMBL" id="BBYR01000039">
    <property type="protein sequence ID" value="GAP36863.1"/>
    <property type="molecule type" value="Genomic_DNA"/>
</dbReference>
<evidence type="ECO:0000313" key="2">
    <source>
        <dbReference type="EMBL" id="GAP36863.1"/>
    </source>
</evidence>
<dbReference type="Gene3D" id="3.40.50.1820">
    <property type="entry name" value="alpha/beta hydrolase"/>
    <property type="match status" value="1"/>
</dbReference>
<dbReference type="AlphaFoldDB" id="A0A0K8P2M0"/>
<organism evidence="2 3">
    <name type="scientific">Piscinibacter sakaiensis</name>
    <name type="common">Ideonella sakaiensis</name>
    <dbReference type="NCBI Taxonomy" id="1547922"/>
    <lineage>
        <taxon>Bacteria</taxon>
        <taxon>Pseudomonadati</taxon>
        <taxon>Pseudomonadota</taxon>
        <taxon>Betaproteobacteria</taxon>
        <taxon>Burkholderiales</taxon>
        <taxon>Sphaerotilaceae</taxon>
        <taxon>Piscinibacter</taxon>
    </lineage>
</organism>
<name>A0A0K8P2M0_PISS1</name>
<proteinExistence type="predicted"/>
<reference evidence="2 3" key="2">
    <citation type="journal article" date="2016" name="Science">
        <title>A bacterium that degrades and assimilates poly(ethylene terephthalate).</title>
        <authorList>
            <person name="Yoshida S."/>
            <person name="Hiraga K."/>
            <person name="Takehana T."/>
            <person name="Taniguchi I."/>
            <person name="Yamaji H."/>
            <person name="Maeda Y."/>
            <person name="Toyohara K."/>
            <person name="Miyamoto K."/>
            <person name="Kimura Y."/>
            <person name="Oda K."/>
        </authorList>
    </citation>
    <scope>NUCLEOTIDE SEQUENCE [LARGE SCALE GENOMIC DNA]</scope>
    <source>
        <strain evidence="3">NBRC 110686 / TISTR 2288 / 201-F6</strain>
    </source>
</reference>
<comment type="caution">
    <text evidence="2">The sequence shown here is derived from an EMBL/GenBank/DDBJ whole genome shotgun (WGS) entry which is preliminary data.</text>
</comment>
<keyword evidence="3" id="KW-1185">Reference proteome</keyword>
<evidence type="ECO:0000313" key="3">
    <source>
        <dbReference type="Proteomes" id="UP000037660"/>
    </source>
</evidence>
<dbReference type="STRING" id="1547922.ISF6_2703"/>
<dbReference type="InterPro" id="IPR029058">
    <property type="entry name" value="AB_hydrolase_fold"/>
</dbReference>
<evidence type="ECO:0000259" key="1">
    <source>
        <dbReference type="Pfam" id="PF20434"/>
    </source>
</evidence>
<dbReference type="InterPro" id="IPR049492">
    <property type="entry name" value="BD-FAE-like_dom"/>
</dbReference>
<gene>
    <name evidence="2" type="ORF">ISF6_2703</name>
</gene>
<sequence length="147" mass="14743">MPEPHFEDGRIGAFDARTAPIFLPSAVGGYMPALPGTLVDRMPPALGRAAVPSASAVALSRGFVVAAPGARGRTLQAADGRWTGKAPAAIVDLKAAVRWLRHNVGRLPGNAERIISNGASAGGALSALLGATAASTSTAAERPPSVG</sequence>
<accession>A0A0K8P2M0</accession>
<feature type="domain" description="BD-FAE-like" evidence="1">
    <location>
        <begin position="83"/>
        <end position="135"/>
    </location>
</feature>